<sequence length="142" mass="16801">MKSKNQVYKVKKYSTGGSFLENEKNQLNKQNYRPDTLNLSGMKWRESMVVAMNEIMVYLFENRKLSPDKLPNMGAHWKILKNGQVKEVVFVVRNNTSLTPDDIEQIEKIMTKQKVKITQPQFYSQMNFAYIHMPLIWKNPLR</sequence>
<evidence type="ECO:0000313" key="1">
    <source>
        <dbReference type="EMBL" id="TDB65907.1"/>
    </source>
</evidence>
<dbReference type="EMBL" id="SMJU01000005">
    <property type="protein sequence ID" value="TDB65907.1"/>
    <property type="molecule type" value="Genomic_DNA"/>
</dbReference>
<proteinExistence type="predicted"/>
<accession>A0A4R4KDC9</accession>
<comment type="caution">
    <text evidence="1">The sequence shown here is derived from an EMBL/GenBank/DDBJ whole genome shotgun (WGS) entry which is preliminary data.</text>
</comment>
<protein>
    <submittedName>
        <fullName evidence="1">Uncharacterized protein</fullName>
    </submittedName>
</protein>
<name>A0A4R4KDC9_9BACT</name>
<evidence type="ECO:0000313" key="2">
    <source>
        <dbReference type="Proteomes" id="UP000295706"/>
    </source>
</evidence>
<dbReference type="Proteomes" id="UP000295706">
    <property type="component" value="Unassembled WGS sequence"/>
</dbReference>
<reference evidence="1 2" key="1">
    <citation type="submission" date="2019-02" db="EMBL/GenBank/DDBJ databases">
        <title>Arundinibacter roseus gen. nov., sp. nov., a new member of the family Cytophagaceae.</title>
        <authorList>
            <person name="Szuroczki S."/>
            <person name="Khayer B."/>
            <person name="Sproer C."/>
            <person name="Toumi M."/>
            <person name="Szabo A."/>
            <person name="Felfoldi T."/>
            <person name="Schumann P."/>
            <person name="Toth E."/>
        </authorList>
    </citation>
    <scope>NUCLEOTIDE SEQUENCE [LARGE SCALE GENOMIC DNA]</scope>
    <source>
        <strain evidence="1 2">DMA-k-7a</strain>
    </source>
</reference>
<dbReference type="RefSeq" id="WP_132116745.1">
    <property type="nucleotide sequence ID" value="NZ_SMJU01000005.1"/>
</dbReference>
<keyword evidence="2" id="KW-1185">Reference proteome</keyword>
<gene>
    <name evidence="1" type="ORF">EZE20_09065</name>
</gene>
<dbReference type="AlphaFoldDB" id="A0A4R4KDC9"/>
<organism evidence="1 2">
    <name type="scientific">Arundinibacter roseus</name>
    <dbReference type="NCBI Taxonomy" id="2070510"/>
    <lineage>
        <taxon>Bacteria</taxon>
        <taxon>Pseudomonadati</taxon>
        <taxon>Bacteroidota</taxon>
        <taxon>Cytophagia</taxon>
        <taxon>Cytophagales</taxon>
        <taxon>Spirosomataceae</taxon>
        <taxon>Arundinibacter</taxon>
    </lineage>
</organism>